<dbReference type="Proteomes" id="UP000479710">
    <property type="component" value="Unassembled WGS sequence"/>
</dbReference>
<reference evidence="1 2" key="1">
    <citation type="submission" date="2019-11" db="EMBL/GenBank/DDBJ databases">
        <title>Whole genome sequence of Oryza granulata.</title>
        <authorList>
            <person name="Li W."/>
        </authorList>
    </citation>
    <scope>NUCLEOTIDE SEQUENCE [LARGE SCALE GENOMIC DNA]</scope>
    <source>
        <strain evidence="2">cv. Menghai</strain>
        <tissue evidence="1">Leaf</tissue>
    </source>
</reference>
<evidence type="ECO:0000313" key="2">
    <source>
        <dbReference type="Proteomes" id="UP000479710"/>
    </source>
</evidence>
<accession>A0A6G1CHQ4</accession>
<protein>
    <submittedName>
        <fullName evidence="1">Uncharacterized protein</fullName>
    </submittedName>
</protein>
<sequence length="78" mass="8724">MDVGGLGHRDRGPSSTLLRDNTTVCKLWSNPWLMAPLPIGHYLNHGAALRRKRLETIDANGGGIFYQRTSNRQHVSLK</sequence>
<name>A0A6G1CHQ4_9ORYZ</name>
<proteinExistence type="predicted"/>
<dbReference type="EMBL" id="SPHZ02000009">
    <property type="protein sequence ID" value="KAF0900028.1"/>
    <property type="molecule type" value="Genomic_DNA"/>
</dbReference>
<gene>
    <name evidence="1" type="ORF">E2562_026267</name>
</gene>
<evidence type="ECO:0000313" key="1">
    <source>
        <dbReference type="EMBL" id="KAF0900028.1"/>
    </source>
</evidence>
<organism evidence="1 2">
    <name type="scientific">Oryza meyeriana var. granulata</name>
    <dbReference type="NCBI Taxonomy" id="110450"/>
    <lineage>
        <taxon>Eukaryota</taxon>
        <taxon>Viridiplantae</taxon>
        <taxon>Streptophyta</taxon>
        <taxon>Embryophyta</taxon>
        <taxon>Tracheophyta</taxon>
        <taxon>Spermatophyta</taxon>
        <taxon>Magnoliopsida</taxon>
        <taxon>Liliopsida</taxon>
        <taxon>Poales</taxon>
        <taxon>Poaceae</taxon>
        <taxon>BOP clade</taxon>
        <taxon>Oryzoideae</taxon>
        <taxon>Oryzeae</taxon>
        <taxon>Oryzinae</taxon>
        <taxon>Oryza</taxon>
        <taxon>Oryza meyeriana</taxon>
    </lineage>
</organism>
<comment type="caution">
    <text evidence="1">The sequence shown here is derived from an EMBL/GenBank/DDBJ whole genome shotgun (WGS) entry which is preliminary data.</text>
</comment>
<keyword evidence="2" id="KW-1185">Reference proteome</keyword>
<dbReference type="AlphaFoldDB" id="A0A6G1CHQ4"/>